<dbReference type="EMBL" id="JAWNFU010000004">
    <property type="protein sequence ID" value="MDY5153873.1"/>
    <property type="molecule type" value="Genomic_DNA"/>
</dbReference>
<dbReference type="RefSeq" id="WP_049619052.1">
    <property type="nucleotide sequence ID" value="NZ_FNAU01000001.1"/>
</dbReference>
<dbReference type="GO" id="GO:0016020">
    <property type="term" value="C:membrane"/>
    <property type="evidence" value="ECO:0007669"/>
    <property type="project" value="InterPro"/>
</dbReference>
<protein>
    <submittedName>
        <fullName evidence="2 4">YGGT family</fullName>
    </submittedName>
</protein>
<keyword evidence="1" id="KW-0812">Transmembrane</keyword>
<proteinExistence type="predicted"/>
<sequence length="95" mass="10653">MTVLGTILSLLIQTYLLILVGRVIVDIVVITARDWRPSGVLLVIINLIYKLTDPPLRLLARYIPPLRLGGISLDIGFLILFFGLQILNSIIIRVF</sequence>
<dbReference type="Pfam" id="PF02325">
    <property type="entry name" value="CCB3_YggT"/>
    <property type="match status" value="1"/>
</dbReference>
<reference evidence="5" key="1">
    <citation type="submission" date="2016-10" db="EMBL/GenBank/DDBJ databases">
        <authorList>
            <person name="Varghese N."/>
        </authorList>
    </citation>
    <scope>NUCLEOTIDE SEQUENCE [LARGE SCALE GENOMIC DNA]</scope>
    <source>
        <strain evidence="5">DSM 20639</strain>
    </source>
</reference>
<dbReference type="EMBL" id="FNAU01000001">
    <property type="protein sequence ID" value="SDD99833.1"/>
    <property type="molecule type" value="Genomic_DNA"/>
</dbReference>
<name>A0A0K9EUI4_9ACTO</name>
<keyword evidence="1" id="KW-1133">Transmembrane helix</keyword>
<dbReference type="Proteomes" id="UP000269974">
    <property type="component" value="Unassembled WGS sequence"/>
</dbReference>
<dbReference type="STRING" id="1657.ACU20_01995"/>
<organism evidence="4 6">
    <name type="scientific">Actinobaculum suis</name>
    <dbReference type="NCBI Taxonomy" id="1657"/>
    <lineage>
        <taxon>Bacteria</taxon>
        <taxon>Bacillati</taxon>
        <taxon>Actinomycetota</taxon>
        <taxon>Actinomycetes</taxon>
        <taxon>Actinomycetales</taxon>
        <taxon>Actinomycetaceae</taxon>
        <taxon>Actinobaculum</taxon>
    </lineage>
</organism>
<dbReference type="Proteomes" id="UP000182744">
    <property type="component" value="Unassembled WGS sequence"/>
</dbReference>
<dbReference type="EMBL" id="UYIO01000001">
    <property type="protein sequence ID" value="VDG76736.1"/>
    <property type="molecule type" value="Genomic_DNA"/>
</dbReference>
<evidence type="ECO:0000313" key="3">
    <source>
        <dbReference type="EMBL" id="SDD99833.1"/>
    </source>
</evidence>
<evidence type="ECO:0000313" key="4">
    <source>
        <dbReference type="EMBL" id="VDG76736.1"/>
    </source>
</evidence>
<evidence type="ECO:0000313" key="6">
    <source>
        <dbReference type="Proteomes" id="UP000269974"/>
    </source>
</evidence>
<keyword evidence="1" id="KW-0472">Membrane</keyword>
<feature type="transmembrane region" description="Helical" evidence="1">
    <location>
        <begin position="6"/>
        <end position="28"/>
    </location>
</feature>
<evidence type="ECO:0000313" key="5">
    <source>
        <dbReference type="Proteomes" id="UP000182744"/>
    </source>
</evidence>
<evidence type="ECO:0000256" key="1">
    <source>
        <dbReference type="SAM" id="Phobius"/>
    </source>
</evidence>
<dbReference type="AlphaFoldDB" id="A0A0K9EUI4"/>
<dbReference type="PATRIC" id="fig|1657.3.peg.227"/>
<dbReference type="OrthoDB" id="3216131at2"/>
<accession>A0A0K9EUI4</accession>
<evidence type="ECO:0000313" key="2">
    <source>
        <dbReference type="EMBL" id="MDY5153873.1"/>
    </source>
</evidence>
<reference evidence="3" key="2">
    <citation type="submission" date="2016-10" db="EMBL/GenBank/DDBJ databases">
        <authorList>
            <person name="Varghese N."/>
            <person name="Submissions S."/>
        </authorList>
    </citation>
    <scope>NUCLEOTIDE SEQUENCE</scope>
    <source>
        <strain evidence="3">DSM 20639</strain>
    </source>
</reference>
<gene>
    <name evidence="4" type="ORF">NCTC10327_01374</name>
    <name evidence="2" type="ORF">R6G71_07455</name>
    <name evidence="3" type="ORF">SAMN05421878_10148</name>
</gene>
<reference evidence="2" key="4">
    <citation type="submission" date="2023-10" db="EMBL/GenBank/DDBJ databases">
        <title>Whole Genome based description of the genera Actinobaculum and Actinotignum reveals a complex phylogenetic relationship within the species included in the genus Actinotignum.</title>
        <authorList>
            <person name="Jensen C.S."/>
            <person name="Dargis R."/>
            <person name="Kemp M."/>
            <person name="Christensen J.J."/>
        </authorList>
    </citation>
    <scope>NUCLEOTIDE SEQUENCE</scope>
    <source>
        <strain evidence="2">Actinobaculum_suis_CCUG19206T</strain>
    </source>
</reference>
<reference evidence="4 6" key="3">
    <citation type="submission" date="2018-11" db="EMBL/GenBank/DDBJ databases">
        <authorList>
            <consortium name="Pathogen Informatics"/>
        </authorList>
    </citation>
    <scope>NUCLEOTIDE SEQUENCE [LARGE SCALE GENOMIC DNA]</scope>
    <source>
        <strain evidence="4 6">NCTC10327</strain>
    </source>
</reference>
<feature type="transmembrane region" description="Helical" evidence="1">
    <location>
        <begin position="71"/>
        <end position="92"/>
    </location>
</feature>
<dbReference type="Proteomes" id="UP001273799">
    <property type="component" value="Unassembled WGS sequence"/>
</dbReference>
<keyword evidence="5" id="KW-1185">Reference proteome</keyword>
<dbReference type="InterPro" id="IPR003425">
    <property type="entry name" value="CCB3/YggT"/>
</dbReference>